<comment type="similarity">
    <text evidence="1 4">Belongs to the DegT/DnrJ/EryC1 family.</text>
</comment>
<proteinExistence type="inferred from homology"/>
<keyword evidence="5" id="KW-0808">Transferase</keyword>
<name>A0A246JNC3_9SPHN</name>
<dbReference type="OrthoDB" id="9768668at2"/>
<feature type="modified residue" description="N6-(pyridoxal phosphate)lysine" evidence="3">
    <location>
        <position position="180"/>
    </location>
</feature>
<organism evidence="5 6">
    <name type="scientific">Sphingopyxis bauzanensis</name>
    <dbReference type="NCBI Taxonomy" id="651663"/>
    <lineage>
        <taxon>Bacteria</taxon>
        <taxon>Pseudomonadati</taxon>
        <taxon>Pseudomonadota</taxon>
        <taxon>Alphaproteobacteria</taxon>
        <taxon>Sphingomonadales</taxon>
        <taxon>Sphingomonadaceae</taxon>
        <taxon>Sphingopyxis</taxon>
    </lineage>
</organism>
<dbReference type="GO" id="GO:0030170">
    <property type="term" value="F:pyridoxal phosphate binding"/>
    <property type="evidence" value="ECO:0007669"/>
    <property type="project" value="TreeGrafter"/>
</dbReference>
<keyword evidence="3 4" id="KW-0663">Pyridoxal phosphate</keyword>
<evidence type="ECO:0000256" key="4">
    <source>
        <dbReference type="RuleBase" id="RU004508"/>
    </source>
</evidence>
<dbReference type="InterPro" id="IPR015422">
    <property type="entry name" value="PyrdxlP-dep_Trfase_small"/>
</dbReference>
<dbReference type="GO" id="GO:0008483">
    <property type="term" value="F:transaminase activity"/>
    <property type="evidence" value="ECO:0007669"/>
    <property type="project" value="UniProtKB-KW"/>
</dbReference>
<dbReference type="InterPro" id="IPR015424">
    <property type="entry name" value="PyrdxlP-dep_Trfase"/>
</dbReference>
<gene>
    <name evidence="5" type="ORF">CDQ92_19070</name>
</gene>
<accession>A0A246JNC3</accession>
<evidence type="ECO:0000256" key="3">
    <source>
        <dbReference type="PIRSR" id="PIRSR000390-2"/>
    </source>
</evidence>
<dbReference type="Gene3D" id="3.90.1150.10">
    <property type="entry name" value="Aspartate Aminotransferase, domain 1"/>
    <property type="match status" value="1"/>
</dbReference>
<dbReference type="Gene3D" id="3.40.640.10">
    <property type="entry name" value="Type I PLP-dependent aspartate aminotransferase-like (Major domain)"/>
    <property type="match status" value="1"/>
</dbReference>
<dbReference type="InterPro" id="IPR015421">
    <property type="entry name" value="PyrdxlP-dep_Trfase_major"/>
</dbReference>
<dbReference type="RefSeq" id="WP_088443746.1">
    <property type="nucleotide sequence ID" value="NZ_BMMC01000025.1"/>
</dbReference>
<dbReference type="PIRSF" id="PIRSF000390">
    <property type="entry name" value="PLP_StrS"/>
    <property type="match status" value="1"/>
</dbReference>
<dbReference type="PANTHER" id="PTHR30244">
    <property type="entry name" value="TRANSAMINASE"/>
    <property type="match status" value="1"/>
</dbReference>
<evidence type="ECO:0000313" key="6">
    <source>
        <dbReference type="Proteomes" id="UP000197361"/>
    </source>
</evidence>
<dbReference type="AlphaFoldDB" id="A0A246JNC3"/>
<feature type="active site" description="Proton acceptor" evidence="2">
    <location>
        <position position="180"/>
    </location>
</feature>
<evidence type="ECO:0000256" key="1">
    <source>
        <dbReference type="ARBA" id="ARBA00037999"/>
    </source>
</evidence>
<dbReference type="PANTHER" id="PTHR30244:SF34">
    <property type="entry name" value="DTDP-4-AMINO-4,6-DIDEOXYGALACTOSE TRANSAMINASE"/>
    <property type="match status" value="1"/>
</dbReference>
<protein>
    <submittedName>
        <fullName evidence="5">Aminotransferase</fullName>
    </submittedName>
</protein>
<evidence type="ECO:0000313" key="5">
    <source>
        <dbReference type="EMBL" id="OWQ94112.1"/>
    </source>
</evidence>
<dbReference type="EMBL" id="NISK01000005">
    <property type="protein sequence ID" value="OWQ94112.1"/>
    <property type="molecule type" value="Genomic_DNA"/>
</dbReference>
<reference evidence="5 6" key="1">
    <citation type="journal article" date="2010" name="Int. J. Syst. Evol. Microbiol.">
        <title>Sphingopyxis bauzanensis sp. nov., a psychrophilic bacterium isolated from soil.</title>
        <authorList>
            <person name="Zhang D.C."/>
            <person name="Liu H.C."/>
            <person name="Xin Y.H."/>
            <person name="Zhou Y.G."/>
            <person name="Schinner F."/>
            <person name="Margesin R."/>
        </authorList>
    </citation>
    <scope>NUCLEOTIDE SEQUENCE [LARGE SCALE GENOMIC DNA]</scope>
    <source>
        <strain evidence="5 6">DSM 22271</strain>
    </source>
</reference>
<dbReference type="GO" id="GO:0000271">
    <property type="term" value="P:polysaccharide biosynthetic process"/>
    <property type="evidence" value="ECO:0007669"/>
    <property type="project" value="TreeGrafter"/>
</dbReference>
<dbReference type="SUPFAM" id="SSF53383">
    <property type="entry name" value="PLP-dependent transferases"/>
    <property type="match status" value="1"/>
</dbReference>
<keyword evidence="6" id="KW-1185">Reference proteome</keyword>
<evidence type="ECO:0000256" key="2">
    <source>
        <dbReference type="PIRSR" id="PIRSR000390-1"/>
    </source>
</evidence>
<dbReference type="InterPro" id="IPR000653">
    <property type="entry name" value="DegT/StrS_aminotransferase"/>
</dbReference>
<sequence>MSPWPSFTPEEVDAVAATLASNKVNYWTGQRGREFERAFAGWAESAHAIALTNGTVALDLPLHCLGVKPADEVIVTPRSFMASVSTVVNAGATPVFADVDPDSGNLSAATIEAVLTERTKAIIPVHIGGWPCDMPDIMALARSRGIYVIEDCAQAHGARIDGKMVGGFGDVGAWSFCQDKVMTTGGEGGMVTTDDPDLWSAMWSFKDHGKSWDAVYNRAHAPGFRWVHEGFGTNWRMLEMQAAIGALQLGYMPDWTAKRTANATRIAAALAPFADIVRCPLPDPERFTHAFYRLYAYVNTDALADGWDRDRIVTEVNAAGAPLLHGTCSEIYLEKAFDGTGWRPEERLPTARLLGETSLMFLVHPTLTGEEIDHVCATVSAVLTRARR</sequence>
<dbReference type="CDD" id="cd00616">
    <property type="entry name" value="AHBA_syn"/>
    <property type="match status" value="1"/>
</dbReference>
<comment type="caution">
    <text evidence="5">The sequence shown here is derived from an EMBL/GenBank/DDBJ whole genome shotgun (WGS) entry which is preliminary data.</text>
</comment>
<dbReference type="Pfam" id="PF01041">
    <property type="entry name" value="DegT_DnrJ_EryC1"/>
    <property type="match status" value="1"/>
</dbReference>
<dbReference type="Proteomes" id="UP000197361">
    <property type="component" value="Unassembled WGS sequence"/>
</dbReference>
<keyword evidence="5" id="KW-0032">Aminotransferase</keyword>